<dbReference type="EMBL" id="FOCP01000013">
    <property type="protein sequence ID" value="SEN31908.1"/>
    <property type="molecule type" value="Genomic_DNA"/>
</dbReference>
<proteinExistence type="inferred from homology"/>
<evidence type="ECO:0000313" key="9">
    <source>
        <dbReference type="EMBL" id="SEN31908.1"/>
    </source>
</evidence>
<name>A0A1H8FLF0_9PROT</name>
<comment type="similarity">
    <text evidence="1 5">Belongs to the FlgD family.</text>
</comment>
<dbReference type="RefSeq" id="WP_090632483.1">
    <property type="nucleotide sequence ID" value="NZ_FOCP01000013.1"/>
</dbReference>
<evidence type="ECO:0000256" key="4">
    <source>
        <dbReference type="ARBA" id="ARBA00024746"/>
    </source>
</evidence>
<dbReference type="Pfam" id="PF03963">
    <property type="entry name" value="FlgD"/>
    <property type="match status" value="1"/>
</dbReference>
<evidence type="ECO:0000256" key="6">
    <source>
        <dbReference type="SAM" id="MobiDB-lite"/>
    </source>
</evidence>
<feature type="compositionally biased region" description="Polar residues" evidence="6">
    <location>
        <begin position="1"/>
        <end position="21"/>
    </location>
</feature>
<keyword evidence="9" id="KW-0282">Flagellum</keyword>
<dbReference type="InterPro" id="IPR025963">
    <property type="entry name" value="FLgD_Tudor"/>
</dbReference>
<keyword evidence="9" id="KW-0966">Cell projection</keyword>
<dbReference type="STRING" id="917.SAMN05216326_10255"/>
<evidence type="ECO:0000256" key="3">
    <source>
        <dbReference type="ARBA" id="ARBA00022795"/>
    </source>
</evidence>
<evidence type="ECO:0000256" key="2">
    <source>
        <dbReference type="ARBA" id="ARBA00016013"/>
    </source>
</evidence>
<organism evidence="9 10">
    <name type="scientific">Nitrosomonas marina</name>
    <dbReference type="NCBI Taxonomy" id="917"/>
    <lineage>
        <taxon>Bacteria</taxon>
        <taxon>Pseudomonadati</taxon>
        <taxon>Pseudomonadota</taxon>
        <taxon>Betaproteobacteria</taxon>
        <taxon>Nitrosomonadales</taxon>
        <taxon>Nitrosomonadaceae</taxon>
        <taxon>Nitrosomonas</taxon>
    </lineage>
</organism>
<dbReference type="Pfam" id="PF13861">
    <property type="entry name" value="FLgD_tudor"/>
    <property type="match status" value="1"/>
</dbReference>
<feature type="domain" description="FlgD Tudor-like" evidence="8">
    <location>
        <begin position="88"/>
        <end position="220"/>
    </location>
</feature>
<comment type="function">
    <text evidence="4 5">Required for flagellar hook formation. May act as a scaffolding protein.</text>
</comment>
<dbReference type="Gene3D" id="2.30.30.910">
    <property type="match status" value="1"/>
</dbReference>
<protein>
    <recommendedName>
        <fullName evidence="2 5">Basal-body rod modification protein FlgD</fullName>
    </recommendedName>
</protein>
<dbReference type="InterPro" id="IPR025965">
    <property type="entry name" value="FlgD/Vpr_Ig-like"/>
</dbReference>
<dbReference type="InterPro" id="IPR005648">
    <property type="entry name" value="FlgD"/>
</dbReference>
<reference evidence="9 10" key="1">
    <citation type="submission" date="2016-10" db="EMBL/GenBank/DDBJ databases">
        <authorList>
            <person name="de Groot N.N."/>
        </authorList>
    </citation>
    <scope>NUCLEOTIDE SEQUENCE [LARGE SCALE GENOMIC DNA]</scope>
    <source>
        <strain evidence="9 10">Nm22</strain>
    </source>
</reference>
<feature type="region of interest" description="Disordered" evidence="6">
    <location>
        <begin position="1"/>
        <end position="28"/>
    </location>
</feature>
<sequence>MNTVQEVNKQPYSTTNITTSADKNKNSVDNPQDRFLKLLVTQMQNQDPLNPLDNAEVTSQLAQISTVTGIDKLNDTLQLLLDGIEDSRTLEATNLIGHKALVPGTNLSLDNNAAIGGFELPQSVDKLSVTILDSSGIAVRTLELGAQPSGVNTFIWDGIADSGANAANGQYSFAIKAVQGDQEMTASPLALGQVKSVSAGEHDAILDMGKLGLINMADIKQIF</sequence>
<evidence type="ECO:0000256" key="1">
    <source>
        <dbReference type="ARBA" id="ARBA00010577"/>
    </source>
</evidence>
<dbReference type="Gene3D" id="2.60.40.4070">
    <property type="match status" value="1"/>
</dbReference>
<accession>A0A1H8FLF0</accession>
<evidence type="ECO:0000313" key="10">
    <source>
        <dbReference type="Proteomes" id="UP000199459"/>
    </source>
</evidence>
<dbReference type="OrthoDB" id="9785233at2"/>
<keyword evidence="3 5" id="KW-1005">Bacterial flagellum biogenesis</keyword>
<dbReference type="Pfam" id="PF13860">
    <property type="entry name" value="FlgD_ig"/>
    <property type="match status" value="1"/>
</dbReference>
<dbReference type="Proteomes" id="UP000199459">
    <property type="component" value="Unassembled WGS sequence"/>
</dbReference>
<evidence type="ECO:0000256" key="5">
    <source>
        <dbReference type="RuleBase" id="RU362076"/>
    </source>
</evidence>
<feature type="domain" description="FlgD/Vpr Ig-like" evidence="7">
    <location>
        <begin position="107"/>
        <end position="180"/>
    </location>
</feature>
<dbReference type="GO" id="GO:0044781">
    <property type="term" value="P:bacterial-type flagellum organization"/>
    <property type="evidence" value="ECO:0007669"/>
    <property type="project" value="UniProtKB-UniRule"/>
</dbReference>
<gene>
    <name evidence="9" type="ORF">SAMN05216325_11371</name>
</gene>
<evidence type="ECO:0000259" key="7">
    <source>
        <dbReference type="Pfam" id="PF13860"/>
    </source>
</evidence>
<evidence type="ECO:0000259" key="8">
    <source>
        <dbReference type="Pfam" id="PF13861"/>
    </source>
</evidence>
<keyword evidence="9" id="KW-0969">Cilium</keyword>
<dbReference type="AlphaFoldDB" id="A0A1H8FLF0"/>